<sequence length="31" mass="3387">LTLAFPASDCCLENESSRKEATSASREARRS</sequence>
<proteinExistence type="predicted"/>
<gene>
    <name evidence="1" type="ORF">AFUS01_LOCUS10781</name>
</gene>
<keyword evidence="2" id="KW-1185">Reference proteome</keyword>
<dbReference type="AlphaFoldDB" id="A0A8J2JTS8"/>
<accession>A0A8J2JTS8</accession>
<dbReference type="EMBL" id="CAJVCH010080718">
    <property type="protein sequence ID" value="CAG7721574.1"/>
    <property type="molecule type" value="Genomic_DNA"/>
</dbReference>
<evidence type="ECO:0000313" key="1">
    <source>
        <dbReference type="EMBL" id="CAG7721574.1"/>
    </source>
</evidence>
<dbReference type="Proteomes" id="UP000708208">
    <property type="component" value="Unassembled WGS sequence"/>
</dbReference>
<name>A0A8J2JTS8_9HEXA</name>
<organism evidence="1 2">
    <name type="scientific">Allacma fusca</name>
    <dbReference type="NCBI Taxonomy" id="39272"/>
    <lineage>
        <taxon>Eukaryota</taxon>
        <taxon>Metazoa</taxon>
        <taxon>Ecdysozoa</taxon>
        <taxon>Arthropoda</taxon>
        <taxon>Hexapoda</taxon>
        <taxon>Collembola</taxon>
        <taxon>Symphypleona</taxon>
        <taxon>Sminthuridae</taxon>
        <taxon>Allacma</taxon>
    </lineage>
</organism>
<evidence type="ECO:0000313" key="2">
    <source>
        <dbReference type="Proteomes" id="UP000708208"/>
    </source>
</evidence>
<protein>
    <submittedName>
        <fullName evidence="1">Uncharacterized protein</fullName>
    </submittedName>
</protein>
<comment type="caution">
    <text evidence="1">The sequence shown here is derived from an EMBL/GenBank/DDBJ whole genome shotgun (WGS) entry which is preliminary data.</text>
</comment>
<reference evidence="1" key="1">
    <citation type="submission" date="2021-06" db="EMBL/GenBank/DDBJ databases">
        <authorList>
            <person name="Hodson N. C."/>
            <person name="Mongue J. A."/>
            <person name="Jaron S. K."/>
        </authorList>
    </citation>
    <scope>NUCLEOTIDE SEQUENCE</scope>
</reference>
<feature type="non-terminal residue" evidence="1">
    <location>
        <position position="1"/>
    </location>
</feature>